<protein>
    <submittedName>
        <fullName evidence="1">Uncharacterized protein</fullName>
    </submittedName>
</protein>
<reference evidence="1" key="1">
    <citation type="submission" date="2013-07" db="EMBL/GenBank/DDBJ databases">
        <title>Sub-species coevolution in mutualistic symbiosis.</title>
        <authorList>
            <person name="Murfin K."/>
            <person name="Klassen J."/>
            <person name="Lee M."/>
            <person name="Forst S."/>
            <person name="Stock P."/>
            <person name="Goodrich-Blair H."/>
        </authorList>
    </citation>
    <scope>NUCLEOTIDE SEQUENCE [LARGE SCALE GENOMIC DNA]</scope>
    <source>
        <strain evidence="1">Kraussei Becker Underwood</strain>
    </source>
</reference>
<dbReference type="HOGENOM" id="CLU_211608_0_0_6"/>
<comment type="caution">
    <text evidence="1">The sequence shown here is derived from an EMBL/GenBank/DDBJ whole genome shotgun (WGS) entry which is preliminary data.</text>
</comment>
<sequence>MKTKFNHSAVHKNLTREREARLVTEQGCEKLRDALEDAKLRLEHREELTGGKRHE</sequence>
<proteinExistence type="predicted"/>
<dbReference type="EMBL" id="CBSZ010000430">
    <property type="protein sequence ID" value="CDH26745.1"/>
    <property type="molecule type" value="Genomic_DNA"/>
</dbReference>
<organism evidence="1">
    <name type="scientific">Xenorhabdus bovienii str. kraussei Becker Underwood</name>
    <dbReference type="NCBI Taxonomy" id="1398204"/>
    <lineage>
        <taxon>Bacteria</taxon>
        <taxon>Pseudomonadati</taxon>
        <taxon>Pseudomonadota</taxon>
        <taxon>Gammaproteobacteria</taxon>
        <taxon>Enterobacterales</taxon>
        <taxon>Morganellaceae</taxon>
        <taxon>Xenorhabdus</taxon>
    </lineage>
</organism>
<evidence type="ECO:0000313" key="1">
    <source>
        <dbReference type="EMBL" id="CDH26745.1"/>
    </source>
</evidence>
<dbReference type="Proteomes" id="UP000028493">
    <property type="component" value="Unassembled WGS sequence"/>
</dbReference>
<dbReference type="AlphaFoldDB" id="A0A077PR29"/>
<accession>A0A077PR29</accession>
<name>A0A077PR29_XENBV</name>
<dbReference type="RefSeq" id="WP_196245623.1">
    <property type="nucleotide sequence ID" value="NZ_CAWLXS010000090.1"/>
</dbReference>
<gene>
    <name evidence="1" type="ORF">XBKB1_910010</name>
</gene>